<dbReference type="GO" id="GO:0000724">
    <property type="term" value="P:double-strand break repair via homologous recombination"/>
    <property type="evidence" value="ECO:0007669"/>
    <property type="project" value="TreeGrafter"/>
</dbReference>
<keyword evidence="1" id="KW-0863">Zinc-finger</keyword>
<dbReference type="WBParaSite" id="PgB10_g079_t01">
    <property type="protein sequence ID" value="PgB10_g079_t01"/>
    <property type="gene ID" value="PgB10_g079"/>
</dbReference>
<feature type="domain" description="SWIM-type" evidence="2">
    <location>
        <begin position="92"/>
        <end position="141"/>
    </location>
</feature>
<dbReference type="AlphaFoldDB" id="A0A914ZU28"/>
<keyword evidence="1" id="KW-0862">Zinc</keyword>
<evidence type="ECO:0000313" key="3">
    <source>
        <dbReference type="Proteomes" id="UP000887569"/>
    </source>
</evidence>
<dbReference type="PROSITE" id="PS50966">
    <property type="entry name" value="ZF_SWIM"/>
    <property type="match status" value="1"/>
</dbReference>
<protein>
    <submittedName>
        <fullName evidence="4">DNA topoisomerase</fullName>
    </submittedName>
</protein>
<sequence>MSSAGIPAEKARADQVERLLASRRLNAILKQLSTRFPPQEECGDSAVDNSTLLDTLVSLCHVLGDFVVEAVSLADDSAVQLLTDAITGRSVYQVGTSSSQSVFTCLPSVNYCQCAFFQENVLRKQNSYSCQHVMAIWIAERIGKVGKRIVTSQTIALTIKQLSSYAYDFN</sequence>
<keyword evidence="3" id="KW-1185">Reference proteome</keyword>
<accession>A0A914ZU28</accession>
<evidence type="ECO:0000313" key="4">
    <source>
        <dbReference type="WBParaSite" id="PgB10_g079_t01"/>
    </source>
</evidence>
<evidence type="ECO:0000259" key="2">
    <source>
        <dbReference type="PROSITE" id="PS50966"/>
    </source>
</evidence>
<dbReference type="GO" id="GO:0008270">
    <property type="term" value="F:zinc ion binding"/>
    <property type="evidence" value="ECO:0007669"/>
    <property type="project" value="UniProtKB-KW"/>
</dbReference>
<dbReference type="PANTHER" id="PTHR28498:SF1">
    <property type="entry name" value="ZINC FINGER SWIM DOMAIN-CONTAINING PROTEIN 7"/>
    <property type="match status" value="1"/>
</dbReference>
<proteinExistence type="predicted"/>
<dbReference type="Proteomes" id="UP000887569">
    <property type="component" value="Unplaced"/>
</dbReference>
<evidence type="ECO:0000256" key="1">
    <source>
        <dbReference type="PROSITE-ProRule" id="PRU00325"/>
    </source>
</evidence>
<reference evidence="4" key="1">
    <citation type="submission" date="2022-11" db="UniProtKB">
        <authorList>
            <consortium name="WormBaseParasite"/>
        </authorList>
    </citation>
    <scope>IDENTIFICATION</scope>
</reference>
<dbReference type="PANTHER" id="PTHR28498">
    <property type="entry name" value="ZINC FINGER SWIM DOMAIN-CONTAINING PROTEIN 7"/>
    <property type="match status" value="1"/>
</dbReference>
<dbReference type="GO" id="GO:0097196">
    <property type="term" value="C:Shu complex"/>
    <property type="evidence" value="ECO:0007669"/>
    <property type="project" value="TreeGrafter"/>
</dbReference>
<keyword evidence="1" id="KW-0479">Metal-binding</keyword>
<organism evidence="3 4">
    <name type="scientific">Parascaris univalens</name>
    <name type="common">Nematode worm</name>
    <dbReference type="NCBI Taxonomy" id="6257"/>
    <lineage>
        <taxon>Eukaryota</taxon>
        <taxon>Metazoa</taxon>
        <taxon>Ecdysozoa</taxon>
        <taxon>Nematoda</taxon>
        <taxon>Chromadorea</taxon>
        <taxon>Rhabditida</taxon>
        <taxon>Spirurina</taxon>
        <taxon>Ascaridomorpha</taxon>
        <taxon>Ascaridoidea</taxon>
        <taxon>Ascarididae</taxon>
        <taxon>Parascaris</taxon>
    </lineage>
</organism>
<dbReference type="InterPro" id="IPR007527">
    <property type="entry name" value="Znf_SWIM"/>
</dbReference>
<name>A0A914ZU28_PARUN</name>